<dbReference type="GO" id="GO:0003723">
    <property type="term" value="F:RNA binding"/>
    <property type="evidence" value="ECO:0007669"/>
    <property type="project" value="InterPro"/>
</dbReference>
<dbReference type="GO" id="GO:0006874">
    <property type="term" value="P:intracellular calcium ion homeostasis"/>
    <property type="evidence" value="ECO:0007669"/>
    <property type="project" value="TreeGrafter"/>
</dbReference>
<dbReference type="Proteomes" id="UP000221165">
    <property type="component" value="Unassembled WGS sequence"/>
</dbReference>
<dbReference type="SUPFAM" id="SSF109905">
    <property type="entry name" value="Surp module (SWAP domain)"/>
    <property type="match status" value="1"/>
</dbReference>
<feature type="region of interest" description="Disordered" evidence="1">
    <location>
        <begin position="1"/>
        <end position="55"/>
    </location>
</feature>
<dbReference type="InterPro" id="IPR008942">
    <property type="entry name" value="ENTH_VHS"/>
</dbReference>
<dbReference type="RefSeq" id="XP_067926329.1">
    <property type="nucleotide sequence ID" value="XM_068061692.1"/>
</dbReference>
<gene>
    <name evidence="3" type="ORF">CSUI_001486</name>
</gene>
<dbReference type="Pfam" id="PF04818">
    <property type="entry name" value="CID"/>
    <property type="match status" value="1"/>
</dbReference>
<feature type="compositionally biased region" description="Pro residues" evidence="1">
    <location>
        <begin position="1"/>
        <end position="23"/>
    </location>
</feature>
<dbReference type="EMBL" id="MIGC01000595">
    <property type="protein sequence ID" value="PHJ24657.1"/>
    <property type="molecule type" value="Genomic_DNA"/>
</dbReference>
<evidence type="ECO:0000259" key="2">
    <source>
        <dbReference type="PROSITE" id="PS51391"/>
    </source>
</evidence>
<feature type="region of interest" description="Disordered" evidence="1">
    <location>
        <begin position="210"/>
        <end position="260"/>
    </location>
</feature>
<reference evidence="3 4" key="1">
    <citation type="journal article" date="2017" name="Int. J. Parasitol.">
        <title>The genome of the protozoan parasite Cystoisospora suis and a reverse vaccinology approach to identify vaccine candidates.</title>
        <authorList>
            <person name="Palmieri N."/>
            <person name="Shrestha A."/>
            <person name="Ruttkowski B."/>
            <person name="Beck T."/>
            <person name="Vogl C."/>
            <person name="Tomley F."/>
            <person name="Blake D.P."/>
            <person name="Joachim A."/>
        </authorList>
    </citation>
    <scope>NUCLEOTIDE SEQUENCE [LARGE SCALE GENOMIC DNA]</scope>
    <source>
        <strain evidence="3 4">Wien I</strain>
    </source>
</reference>
<feature type="region of interest" description="Disordered" evidence="1">
    <location>
        <begin position="324"/>
        <end position="380"/>
    </location>
</feature>
<dbReference type="OrthoDB" id="21470at2759"/>
<dbReference type="SMART" id="SM00648">
    <property type="entry name" value="SWAP"/>
    <property type="match status" value="1"/>
</dbReference>
<organism evidence="3 4">
    <name type="scientific">Cystoisospora suis</name>
    <dbReference type="NCBI Taxonomy" id="483139"/>
    <lineage>
        <taxon>Eukaryota</taxon>
        <taxon>Sar</taxon>
        <taxon>Alveolata</taxon>
        <taxon>Apicomplexa</taxon>
        <taxon>Conoidasida</taxon>
        <taxon>Coccidia</taxon>
        <taxon>Eucoccidiorida</taxon>
        <taxon>Eimeriorina</taxon>
        <taxon>Sarcocystidae</taxon>
        <taxon>Cystoisospora</taxon>
    </lineage>
</organism>
<feature type="domain" description="CID" evidence="2">
    <location>
        <begin position="402"/>
        <end position="546"/>
    </location>
</feature>
<dbReference type="GeneID" id="94424903"/>
<dbReference type="GO" id="GO:0048471">
    <property type="term" value="C:perinuclear region of cytoplasm"/>
    <property type="evidence" value="ECO:0007669"/>
    <property type="project" value="TreeGrafter"/>
</dbReference>
<evidence type="ECO:0000256" key="1">
    <source>
        <dbReference type="SAM" id="MobiDB-lite"/>
    </source>
</evidence>
<feature type="compositionally biased region" description="Gly residues" evidence="1">
    <location>
        <begin position="343"/>
        <end position="355"/>
    </location>
</feature>
<dbReference type="Gene3D" id="1.10.10.790">
    <property type="entry name" value="Surp module"/>
    <property type="match status" value="1"/>
</dbReference>
<dbReference type="PROSITE" id="PS51391">
    <property type="entry name" value="CID"/>
    <property type="match status" value="1"/>
</dbReference>
<feature type="compositionally biased region" description="Pro residues" evidence="1">
    <location>
        <begin position="250"/>
        <end position="260"/>
    </location>
</feature>
<protein>
    <submittedName>
        <fullName evidence="3">Zinc knuckle domain-containing protein</fullName>
    </submittedName>
</protein>
<dbReference type="InterPro" id="IPR035967">
    <property type="entry name" value="SWAP/Surp_sf"/>
</dbReference>
<feature type="compositionally biased region" description="Polar residues" evidence="1">
    <location>
        <begin position="106"/>
        <end position="129"/>
    </location>
</feature>
<dbReference type="VEuPathDB" id="ToxoDB:CSUI_001486"/>
<accession>A0A2C6L8E2</accession>
<evidence type="ECO:0000313" key="4">
    <source>
        <dbReference type="Proteomes" id="UP000221165"/>
    </source>
</evidence>
<name>A0A2C6L8E2_9APIC</name>
<feature type="region of interest" description="Disordered" evidence="1">
    <location>
        <begin position="72"/>
        <end position="173"/>
    </location>
</feature>
<feature type="compositionally biased region" description="Polar residues" evidence="1">
    <location>
        <begin position="40"/>
        <end position="55"/>
    </location>
</feature>
<dbReference type="AlphaFoldDB" id="A0A2C6L8E2"/>
<dbReference type="Gene3D" id="1.25.40.90">
    <property type="match status" value="1"/>
</dbReference>
<feature type="compositionally biased region" description="Gly residues" evidence="1">
    <location>
        <begin position="24"/>
        <end position="35"/>
    </location>
</feature>
<dbReference type="GO" id="GO:0006396">
    <property type="term" value="P:RNA processing"/>
    <property type="evidence" value="ECO:0007669"/>
    <property type="project" value="InterPro"/>
</dbReference>
<proteinExistence type="predicted"/>
<keyword evidence="4" id="KW-1185">Reference proteome</keyword>
<evidence type="ECO:0000313" key="3">
    <source>
        <dbReference type="EMBL" id="PHJ24657.1"/>
    </source>
</evidence>
<dbReference type="InterPro" id="IPR000061">
    <property type="entry name" value="Surp"/>
</dbReference>
<dbReference type="Pfam" id="PF01805">
    <property type="entry name" value="Surp"/>
    <property type="match status" value="1"/>
</dbReference>
<sequence>MWPPASPYVAMPPPGQQSPPLPPGQGGGYGGGGVMGASPDSGQHNYVSQGGYDQQPSAYTQQHMYHQQGDYMHAHHPSGQAGPPSSATPHTPYGDAHTPHGGYMAHQQQTPMYSQQAGTDYSQASQHAHQMNYGHPHHHQQTGPSSYPPQQTPPGGGVYHSGTPVGYAQQQYGTGGSAGGGQMGYVHTPGSGGGVYGDGGGYYTSQQQRTAYGGGGAAAPPPTTAGTPGGVGAGGAYDQSAGGAYGGMMPPAPPPPPMRPADPELVKRIHTIAEYCCRNPEMEELIRQRDGGDPRFAFINGGEGYDYFRYAVSCLQQGIELPLPPPPSIDSLQPNIDMIDGSSPGGQGGGGGAGRNGESNQMTPSPEAATGEGGGPEDELTREFDIDSLVMQYQEPPEPGTLGEALDKELDDVLQSVENQATSTAIRNGRHWIEVNGGNSVDSANLLAFAIRSKQSTRAVSFLHKLNILYLVHDVVQNEFVHKKGSSLVAAFKPYLVWMLRDAYQAAIKEQDAAEKVKKILSLWVKRGIIDEDEQEEMSFLMTSPVVDLERRGGGPHAPDSDKTGGDMNFTPGRGGEYGGLGSGGFGRADGDLSGFAVPNHARHPAGGLKGSPYSFHDASGMIAPPPPPGSRGGGGATAGSIGGIYRGAGGFDRRPDDLEYTPESIPVGMMATMLRSMSKRVGGAKHLLLLSHFLSLSLVLSLLVSPKASVSLASSFSLKKRHLCISLAA</sequence>
<dbReference type="PANTHER" id="PTHR12323:SF0">
    <property type="entry name" value="CALCIUM HOMEOSTASIS ENDOPLASMIC RETICULUM PROTEIN"/>
    <property type="match status" value="1"/>
</dbReference>
<comment type="caution">
    <text evidence="3">The sequence shown here is derived from an EMBL/GenBank/DDBJ whole genome shotgun (WGS) entry which is preliminary data.</text>
</comment>
<dbReference type="PANTHER" id="PTHR12323">
    <property type="entry name" value="SR-RELATED CTD ASSOCIATED FACTOR 6"/>
    <property type="match status" value="1"/>
</dbReference>
<dbReference type="InterPro" id="IPR006569">
    <property type="entry name" value="CID_dom"/>
</dbReference>